<organism evidence="1 2">
    <name type="scientific">Roseimaritima multifibrata</name>
    <dbReference type="NCBI Taxonomy" id="1930274"/>
    <lineage>
        <taxon>Bacteria</taxon>
        <taxon>Pseudomonadati</taxon>
        <taxon>Planctomycetota</taxon>
        <taxon>Planctomycetia</taxon>
        <taxon>Pirellulales</taxon>
        <taxon>Pirellulaceae</taxon>
        <taxon>Roseimaritima</taxon>
    </lineage>
</organism>
<reference evidence="1 2" key="1">
    <citation type="submission" date="2019-02" db="EMBL/GenBank/DDBJ databases">
        <title>Deep-cultivation of Planctomycetes and their phenomic and genomic characterization uncovers novel biology.</title>
        <authorList>
            <person name="Wiegand S."/>
            <person name="Jogler M."/>
            <person name="Boedeker C."/>
            <person name="Pinto D."/>
            <person name="Vollmers J."/>
            <person name="Rivas-Marin E."/>
            <person name="Kohn T."/>
            <person name="Peeters S.H."/>
            <person name="Heuer A."/>
            <person name="Rast P."/>
            <person name="Oberbeckmann S."/>
            <person name="Bunk B."/>
            <person name="Jeske O."/>
            <person name="Meyerdierks A."/>
            <person name="Storesund J.E."/>
            <person name="Kallscheuer N."/>
            <person name="Luecker S."/>
            <person name="Lage O.M."/>
            <person name="Pohl T."/>
            <person name="Merkel B.J."/>
            <person name="Hornburger P."/>
            <person name="Mueller R.-W."/>
            <person name="Bruemmer F."/>
            <person name="Labrenz M."/>
            <person name="Spormann A.M."/>
            <person name="Op den Camp H."/>
            <person name="Overmann J."/>
            <person name="Amann R."/>
            <person name="Jetten M.S.M."/>
            <person name="Mascher T."/>
            <person name="Medema M.H."/>
            <person name="Devos D.P."/>
            <person name="Kaster A.-K."/>
            <person name="Ovreas L."/>
            <person name="Rohde M."/>
            <person name="Galperin M.Y."/>
            <person name="Jogler C."/>
        </authorList>
    </citation>
    <scope>NUCLEOTIDE SEQUENCE [LARGE SCALE GENOMIC DNA]</scope>
    <source>
        <strain evidence="1 2">FF011L</strain>
    </source>
</reference>
<dbReference type="KEGG" id="rml:FF011L_05780"/>
<dbReference type="OrthoDB" id="290111at2"/>
<dbReference type="EMBL" id="CP036262">
    <property type="protein sequence ID" value="QDS91842.1"/>
    <property type="molecule type" value="Genomic_DNA"/>
</dbReference>
<dbReference type="Proteomes" id="UP000320672">
    <property type="component" value="Chromosome"/>
</dbReference>
<evidence type="ECO:0000313" key="1">
    <source>
        <dbReference type="EMBL" id="QDS91842.1"/>
    </source>
</evidence>
<proteinExistence type="predicted"/>
<accession>A0A517MAC1</accession>
<protein>
    <recommendedName>
        <fullName evidence="3">Carboxypeptidase regulatory-like domain-containing protein</fullName>
    </recommendedName>
</protein>
<sequence length="147" mass="15200">MLTNSIARFFRNGSSLGLLLLCSLVGCGDSHGLLPVTGSITVKGKPAAGAVIMFHSENPEQSTATGVADASGTFSLVSDMNPGIAPGKYIVTVRWPDDSKKPTQTEIMMGTAEPGPDLLKGKYASKAATSLSAVIDETTTTLPPYAL</sequence>
<dbReference type="RefSeq" id="WP_145350029.1">
    <property type="nucleotide sequence ID" value="NZ_CP036262.1"/>
</dbReference>
<gene>
    <name evidence="1" type="ORF">FF011L_05780</name>
</gene>
<dbReference type="AlphaFoldDB" id="A0A517MAC1"/>
<keyword evidence="2" id="KW-1185">Reference proteome</keyword>
<evidence type="ECO:0000313" key="2">
    <source>
        <dbReference type="Proteomes" id="UP000320672"/>
    </source>
</evidence>
<evidence type="ECO:0008006" key="3">
    <source>
        <dbReference type="Google" id="ProtNLM"/>
    </source>
</evidence>
<name>A0A517MAC1_9BACT</name>